<sequence length="136" mass="15011">MPADLIHLLVAEHRRLESLFADVETAQAADRRRAALTAALHALALHAAREERFLHPALREHLPAGPEIAEFDRAEHAAMARDAAGCDEAGASALFDVVRLHMQQEETELFPRLAQACPPQLLQRLGELLESARVTE</sequence>
<comment type="caution">
    <text evidence="2">The sequence shown here is derived from an EMBL/GenBank/DDBJ whole genome shotgun (WGS) entry which is preliminary data.</text>
</comment>
<reference evidence="3" key="1">
    <citation type="journal article" date="2019" name="Int. J. Syst. Evol. Microbiol.">
        <title>The Global Catalogue of Microorganisms (GCM) 10K type strain sequencing project: providing services to taxonomists for standard genome sequencing and annotation.</title>
        <authorList>
            <consortium name="The Broad Institute Genomics Platform"/>
            <consortium name="The Broad Institute Genome Sequencing Center for Infectious Disease"/>
            <person name="Wu L."/>
            <person name="Ma J."/>
        </authorList>
    </citation>
    <scope>NUCLEOTIDE SEQUENCE [LARGE SCALE GENOMIC DNA]</scope>
    <source>
        <strain evidence="3">JCM 17441</strain>
    </source>
</reference>
<evidence type="ECO:0000313" key="3">
    <source>
        <dbReference type="Proteomes" id="UP001500620"/>
    </source>
</evidence>
<feature type="domain" description="Hemerythrin-like" evidence="1">
    <location>
        <begin position="5"/>
        <end position="113"/>
    </location>
</feature>
<name>A0ABP8D9Y2_9ACTN</name>
<evidence type="ECO:0000259" key="1">
    <source>
        <dbReference type="Pfam" id="PF01814"/>
    </source>
</evidence>
<dbReference type="PANTHER" id="PTHR35585">
    <property type="entry name" value="HHE DOMAIN PROTEIN (AFU_ORTHOLOGUE AFUA_4G00730)"/>
    <property type="match status" value="1"/>
</dbReference>
<dbReference type="PANTHER" id="PTHR35585:SF1">
    <property type="entry name" value="HHE DOMAIN PROTEIN (AFU_ORTHOLOGUE AFUA_4G00730)"/>
    <property type="match status" value="1"/>
</dbReference>
<protein>
    <recommendedName>
        <fullName evidence="1">Hemerythrin-like domain-containing protein</fullName>
    </recommendedName>
</protein>
<dbReference type="InterPro" id="IPR012312">
    <property type="entry name" value="Hemerythrin-like"/>
</dbReference>
<gene>
    <name evidence="2" type="ORF">GCM10022255_040860</name>
</gene>
<keyword evidence="3" id="KW-1185">Reference proteome</keyword>
<dbReference type="Proteomes" id="UP001500620">
    <property type="component" value="Unassembled WGS sequence"/>
</dbReference>
<evidence type="ECO:0000313" key="2">
    <source>
        <dbReference type="EMBL" id="GAA4250788.1"/>
    </source>
</evidence>
<dbReference type="Pfam" id="PF01814">
    <property type="entry name" value="Hemerythrin"/>
    <property type="match status" value="1"/>
</dbReference>
<proteinExistence type="predicted"/>
<accession>A0ABP8D9Y2</accession>
<dbReference type="RefSeq" id="WP_345128686.1">
    <property type="nucleotide sequence ID" value="NZ_BAABAT010000010.1"/>
</dbReference>
<dbReference type="Gene3D" id="1.20.120.520">
    <property type="entry name" value="nmb1532 protein domain like"/>
    <property type="match status" value="1"/>
</dbReference>
<dbReference type="EMBL" id="BAABAT010000010">
    <property type="protein sequence ID" value="GAA4250788.1"/>
    <property type="molecule type" value="Genomic_DNA"/>
</dbReference>
<organism evidence="2 3">
    <name type="scientific">Dactylosporangium darangshiense</name>
    <dbReference type="NCBI Taxonomy" id="579108"/>
    <lineage>
        <taxon>Bacteria</taxon>
        <taxon>Bacillati</taxon>
        <taxon>Actinomycetota</taxon>
        <taxon>Actinomycetes</taxon>
        <taxon>Micromonosporales</taxon>
        <taxon>Micromonosporaceae</taxon>
        <taxon>Dactylosporangium</taxon>
    </lineage>
</organism>